<dbReference type="RefSeq" id="WP_229916994.1">
    <property type="nucleotide sequence ID" value="NZ_BMVN01000001.1"/>
</dbReference>
<name>A0ABQ3CCY9_9ACTN</name>
<dbReference type="PANTHER" id="PTHR33627:SF1">
    <property type="entry name" value="TRANSPOSASE"/>
    <property type="match status" value="1"/>
</dbReference>
<dbReference type="InterPro" id="IPR039365">
    <property type="entry name" value="IS701-like"/>
</dbReference>
<dbReference type="Proteomes" id="UP000653644">
    <property type="component" value="Unassembled WGS sequence"/>
</dbReference>
<keyword evidence="3" id="KW-1185">Reference proteome</keyword>
<dbReference type="Pfam" id="PF13546">
    <property type="entry name" value="DDE_5"/>
    <property type="match status" value="1"/>
</dbReference>
<reference evidence="3" key="1">
    <citation type="journal article" date="2019" name="Int. J. Syst. Evol. Microbiol.">
        <title>The Global Catalogue of Microorganisms (GCM) 10K type strain sequencing project: providing services to taxonomists for standard genome sequencing and annotation.</title>
        <authorList>
            <consortium name="The Broad Institute Genomics Platform"/>
            <consortium name="The Broad Institute Genome Sequencing Center for Infectious Disease"/>
            <person name="Wu L."/>
            <person name="Ma J."/>
        </authorList>
    </citation>
    <scope>NUCLEOTIDE SEQUENCE [LARGE SCALE GENOMIC DNA]</scope>
    <source>
        <strain evidence="3">JCM 4733</strain>
    </source>
</reference>
<evidence type="ECO:0000313" key="3">
    <source>
        <dbReference type="Proteomes" id="UP000653644"/>
    </source>
</evidence>
<dbReference type="EMBL" id="BMVN01000001">
    <property type="protein sequence ID" value="GHA03521.1"/>
    <property type="molecule type" value="Genomic_DNA"/>
</dbReference>
<gene>
    <name evidence="2" type="ORF">GCM10010345_04850</name>
</gene>
<protein>
    <recommendedName>
        <fullName evidence="1">Transposase IS701-like DDE domain-containing protein</fullName>
    </recommendedName>
</protein>
<organism evidence="2 3">
    <name type="scientific">Streptomyces canarius</name>
    <dbReference type="NCBI Taxonomy" id="285453"/>
    <lineage>
        <taxon>Bacteria</taxon>
        <taxon>Bacillati</taxon>
        <taxon>Actinomycetota</taxon>
        <taxon>Actinomycetes</taxon>
        <taxon>Kitasatosporales</taxon>
        <taxon>Streptomycetaceae</taxon>
        <taxon>Streptomyces</taxon>
    </lineage>
</organism>
<dbReference type="InterPro" id="IPR038721">
    <property type="entry name" value="IS701-like_DDE_dom"/>
</dbReference>
<proteinExistence type="predicted"/>
<evidence type="ECO:0000259" key="1">
    <source>
        <dbReference type="Pfam" id="PF13546"/>
    </source>
</evidence>
<accession>A0ABQ3CCY9</accession>
<feature type="domain" description="Transposase IS701-like DDE" evidence="1">
    <location>
        <begin position="24"/>
        <end position="260"/>
    </location>
</feature>
<sequence length="398" mass="43452">MLEMYEGHPTIPESAAVAAFVNEIFASLPRVDQRRWAQAYLHGLLTVPGRKTLRGLAQAVTPRTASAHGLQQFINGSPWDWAPVRQALARAITGHGRPRAWSIATITIRKRGHHSVGVHRRFDPRAGRVLNCQLAIGLFAVTAHGSLPVDWRLLLDGTWSTDTVRRGRARVPDTETARTLAEHVRELVTGAPAVPDGSQAPWVLDLTETPDAALVVDALTEHGQDFLCEVGPAQRMHLAALGRRPVSAATAMTHRPGQPALASAVPPDDRRPGRFLLHTGPACLAGGPHSVPLSHRLVMQPASPFHRDGRYWLTNMATRIHEVPALAETVTATDCAIADLIDDFGVQDFEGRSYPGWHHHMTMAAAAYVFSRLHHTAPRTCRHGHHPTPRGALLELTS</sequence>
<evidence type="ECO:0000313" key="2">
    <source>
        <dbReference type="EMBL" id="GHA03521.1"/>
    </source>
</evidence>
<dbReference type="PANTHER" id="PTHR33627">
    <property type="entry name" value="TRANSPOSASE"/>
    <property type="match status" value="1"/>
</dbReference>
<comment type="caution">
    <text evidence="2">The sequence shown here is derived from an EMBL/GenBank/DDBJ whole genome shotgun (WGS) entry which is preliminary data.</text>
</comment>